<keyword evidence="2" id="KW-1185">Reference proteome</keyword>
<protein>
    <submittedName>
        <fullName evidence="1">Uncharacterized protein</fullName>
    </submittedName>
</protein>
<dbReference type="AlphaFoldDB" id="A0A328B7X5"/>
<accession>A0A328B7X5</accession>
<organism evidence="1 2">
    <name type="scientific">Hymenobacter edaphi</name>
    <dbReference type="NCBI Taxonomy" id="2211146"/>
    <lineage>
        <taxon>Bacteria</taxon>
        <taxon>Pseudomonadati</taxon>
        <taxon>Bacteroidota</taxon>
        <taxon>Cytophagia</taxon>
        <taxon>Cytophagales</taxon>
        <taxon>Hymenobacteraceae</taxon>
        <taxon>Hymenobacter</taxon>
    </lineage>
</organism>
<dbReference type="EMBL" id="QHKM01000009">
    <property type="protein sequence ID" value="RAK63530.1"/>
    <property type="molecule type" value="Genomic_DNA"/>
</dbReference>
<dbReference type="Proteomes" id="UP000248553">
    <property type="component" value="Unassembled WGS sequence"/>
</dbReference>
<sequence>MLVLLCSGAACTRSTPVVESPAPGRTGQGNSRRLNVAALVGRNIDQVRQRLGPPRETRQQPVGLEPTAEQLRATKGEGWINTFEKDGTTIVVTFNARTREVQDLVLVGSNEDELLRRGNLDFVADNYLVLPVTDPSAPSRIMGVRVVAR</sequence>
<comment type="caution">
    <text evidence="1">The sequence shown here is derived from an EMBL/GenBank/DDBJ whole genome shotgun (WGS) entry which is preliminary data.</text>
</comment>
<reference evidence="2" key="1">
    <citation type="submission" date="2018-05" db="EMBL/GenBank/DDBJ databases">
        <authorList>
            <person name="Nie L."/>
        </authorList>
    </citation>
    <scope>NUCLEOTIDE SEQUENCE [LARGE SCALE GENOMIC DNA]</scope>
    <source>
        <strain evidence="2">NL</strain>
    </source>
</reference>
<proteinExistence type="predicted"/>
<gene>
    <name evidence="1" type="ORF">DLM85_21250</name>
</gene>
<name>A0A328B7X5_9BACT</name>
<evidence type="ECO:0000313" key="2">
    <source>
        <dbReference type="Proteomes" id="UP000248553"/>
    </source>
</evidence>
<evidence type="ECO:0000313" key="1">
    <source>
        <dbReference type="EMBL" id="RAK63530.1"/>
    </source>
</evidence>